<dbReference type="RefSeq" id="WP_379573026.1">
    <property type="nucleotide sequence ID" value="NZ_JBHUFV010000022.1"/>
</dbReference>
<keyword evidence="3" id="KW-1185">Reference proteome</keyword>
<dbReference type="EMBL" id="JBHUFV010000022">
    <property type="protein sequence ID" value="MFD1932990.1"/>
    <property type="molecule type" value="Genomic_DNA"/>
</dbReference>
<protein>
    <submittedName>
        <fullName evidence="2">Uncharacterized protein</fullName>
    </submittedName>
</protein>
<proteinExistence type="predicted"/>
<gene>
    <name evidence="2" type="ORF">ACFSKW_16060</name>
</gene>
<reference evidence="3" key="1">
    <citation type="journal article" date="2019" name="Int. J. Syst. Evol. Microbiol.">
        <title>The Global Catalogue of Microorganisms (GCM) 10K type strain sequencing project: providing services to taxonomists for standard genome sequencing and annotation.</title>
        <authorList>
            <consortium name="The Broad Institute Genomics Platform"/>
            <consortium name="The Broad Institute Genome Sequencing Center for Infectious Disease"/>
            <person name="Wu L."/>
            <person name="Ma J."/>
        </authorList>
    </citation>
    <scope>NUCLEOTIDE SEQUENCE [LARGE SCALE GENOMIC DNA]</scope>
    <source>
        <strain evidence="3">ICMP 6774ER</strain>
    </source>
</reference>
<feature type="transmembrane region" description="Helical" evidence="1">
    <location>
        <begin position="6"/>
        <end position="23"/>
    </location>
</feature>
<comment type="caution">
    <text evidence="2">The sequence shown here is derived from an EMBL/GenBank/DDBJ whole genome shotgun (WGS) entry which is preliminary data.</text>
</comment>
<evidence type="ECO:0000313" key="2">
    <source>
        <dbReference type="EMBL" id="MFD1932990.1"/>
    </source>
</evidence>
<feature type="transmembrane region" description="Helical" evidence="1">
    <location>
        <begin position="117"/>
        <end position="137"/>
    </location>
</feature>
<keyword evidence="1" id="KW-0472">Membrane</keyword>
<keyword evidence="1" id="KW-1133">Transmembrane helix</keyword>
<feature type="transmembrane region" description="Helical" evidence="1">
    <location>
        <begin position="67"/>
        <end position="85"/>
    </location>
</feature>
<evidence type="ECO:0000256" key="1">
    <source>
        <dbReference type="SAM" id="Phobius"/>
    </source>
</evidence>
<feature type="transmembrane region" description="Helical" evidence="1">
    <location>
        <begin position="92"/>
        <end position="111"/>
    </location>
</feature>
<accession>A0ABW4STR3</accession>
<evidence type="ECO:0000313" key="3">
    <source>
        <dbReference type="Proteomes" id="UP001597368"/>
    </source>
</evidence>
<keyword evidence="1" id="KW-0812">Transmembrane</keyword>
<feature type="transmembrane region" description="Helical" evidence="1">
    <location>
        <begin position="35"/>
        <end position="55"/>
    </location>
</feature>
<dbReference type="Proteomes" id="UP001597368">
    <property type="component" value="Unassembled WGS sequence"/>
</dbReference>
<organism evidence="2 3">
    <name type="scientific">Nonomuraea mangrovi</name>
    <dbReference type="NCBI Taxonomy" id="2316207"/>
    <lineage>
        <taxon>Bacteria</taxon>
        <taxon>Bacillati</taxon>
        <taxon>Actinomycetota</taxon>
        <taxon>Actinomycetes</taxon>
        <taxon>Streptosporangiales</taxon>
        <taxon>Streptosporangiaceae</taxon>
        <taxon>Nonomuraea</taxon>
    </lineage>
</organism>
<name>A0ABW4STR3_9ACTN</name>
<sequence length="286" mass="30860">MALDLVRGAVIGLPAGLGLGYPVSRLYEEDLDGYVAVPGIALAVVLILPGGWLLARLTRITHPLRTALLGPVLLWVLSGAAALGVPHPSPRLVVLGIAALAVVSYASAAQLTGTTSLAPRVIAAGVVCACVITTSAIQERRAETEERHRRSEYIAYLRESVPLVVPAVVPDRRLVRTLPLTDRTMELAYAKDRDSEADVLIRITDNEDPRLACAAWSREDAKPGCERLEADRWLWRHESNGRMVLFSKVGYRLVEVDSVMLTLDEAVVAGGKLRAVSAEYLADVGD</sequence>